<organism evidence="2 3">
    <name type="scientific">Candidatus Nephthysia bennettiae</name>
    <dbReference type="NCBI Taxonomy" id="3127016"/>
    <lineage>
        <taxon>Bacteria</taxon>
        <taxon>Bacillati</taxon>
        <taxon>Candidatus Dormiibacterota</taxon>
        <taxon>Candidatus Dormibacteria</taxon>
        <taxon>Candidatus Dormibacterales</taxon>
        <taxon>Candidatus Dormibacteraceae</taxon>
        <taxon>Candidatus Nephthysia</taxon>
    </lineage>
</organism>
<feature type="transmembrane region" description="Helical" evidence="1">
    <location>
        <begin position="21"/>
        <end position="40"/>
    </location>
</feature>
<feature type="transmembrane region" description="Helical" evidence="1">
    <location>
        <begin position="46"/>
        <end position="66"/>
    </location>
</feature>
<protein>
    <submittedName>
        <fullName evidence="2">Uncharacterized protein</fullName>
    </submittedName>
</protein>
<gene>
    <name evidence="2" type="ORF">JF922_20510</name>
</gene>
<name>A0A934N4M8_9BACT</name>
<dbReference type="AlphaFoldDB" id="A0A934N4M8"/>
<feature type="transmembrane region" description="Helical" evidence="1">
    <location>
        <begin position="101"/>
        <end position="119"/>
    </location>
</feature>
<keyword evidence="1" id="KW-0472">Membrane</keyword>
<keyword evidence="1" id="KW-0812">Transmembrane</keyword>
<comment type="caution">
    <text evidence="2">The sequence shown here is derived from an EMBL/GenBank/DDBJ whole genome shotgun (WGS) entry which is preliminary data.</text>
</comment>
<keyword evidence="1" id="KW-1133">Transmembrane helix</keyword>
<evidence type="ECO:0000313" key="3">
    <source>
        <dbReference type="Proteomes" id="UP000612893"/>
    </source>
</evidence>
<feature type="transmembrane region" description="Helical" evidence="1">
    <location>
        <begin position="73"/>
        <end position="95"/>
    </location>
</feature>
<dbReference type="Proteomes" id="UP000612893">
    <property type="component" value="Unassembled WGS sequence"/>
</dbReference>
<sequence>MPARNGFERLLDAYTGMAAPILRGCYSLFFAGAVFLASLLSGALAGLWLSTVYFLAFAAYCLANFARCREAHCVVTGSGWALVGAASLVGALLGRPSLGEVWIAFVVVAVLGHGFEGAWRAARGTNTFHL</sequence>
<dbReference type="EMBL" id="JAEKNR010000206">
    <property type="protein sequence ID" value="MBJ7600440.1"/>
    <property type="molecule type" value="Genomic_DNA"/>
</dbReference>
<evidence type="ECO:0000313" key="2">
    <source>
        <dbReference type="EMBL" id="MBJ7600440.1"/>
    </source>
</evidence>
<evidence type="ECO:0000256" key="1">
    <source>
        <dbReference type="SAM" id="Phobius"/>
    </source>
</evidence>
<dbReference type="RefSeq" id="WP_338204268.1">
    <property type="nucleotide sequence ID" value="NZ_JAEKNR010000206.1"/>
</dbReference>
<keyword evidence="3" id="KW-1185">Reference proteome</keyword>
<reference evidence="2" key="1">
    <citation type="submission" date="2020-10" db="EMBL/GenBank/DDBJ databases">
        <title>Ca. Dormibacterota MAGs.</title>
        <authorList>
            <person name="Montgomery K."/>
        </authorList>
    </citation>
    <scope>NUCLEOTIDE SEQUENCE [LARGE SCALE GENOMIC DNA]</scope>
    <source>
        <strain evidence="2">SC8812_S17_10</strain>
    </source>
</reference>
<proteinExistence type="predicted"/>
<accession>A0A934N4M8</accession>